<evidence type="ECO:0000313" key="1">
    <source>
        <dbReference type="EMBL" id="EHB64094.1"/>
    </source>
</evidence>
<evidence type="ECO:0000313" key="2">
    <source>
        <dbReference type="Proteomes" id="UP000003891"/>
    </source>
</evidence>
<proteinExistence type="predicted"/>
<accession>G4HG83</accession>
<name>G4HG83_9BACL</name>
<organism evidence="1 2">
    <name type="scientific">Paenibacillus lactis 154</name>
    <dbReference type="NCBI Taxonomy" id="743719"/>
    <lineage>
        <taxon>Bacteria</taxon>
        <taxon>Bacillati</taxon>
        <taxon>Bacillota</taxon>
        <taxon>Bacilli</taxon>
        <taxon>Bacillales</taxon>
        <taxon>Paenibacillaceae</taxon>
        <taxon>Paenibacillus</taxon>
    </lineage>
</organism>
<reference evidence="1 2" key="1">
    <citation type="submission" date="2011-09" db="EMBL/GenBank/DDBJ databases">
        <title>The draft genome of Paenibacillus lactis 154.</title>
        <authorList>
            <consortium name="US DOE Joint Genome Institute (JGI-PGF)"/>
            <person name="Lucas S."/>
            <person name="Han J."/>
            <person name="Lapidus A."/>
            <person name="Cheng J.-F."/>
            <person name="Goodwin L."/>
            <person name="Pitluck S."/>
            <person name="Peters L."/>
            <person name="Land M.L."/>
            <person name="Hauser L."/>
            <person name="Siebers A."/>
            <person name="Thelen M."/>
            <person name="Hugenholtz P."/>
            <person name="Allgaier M."/>
            <person name="Woyke T.J."/>
        </authorList>
    </citation>
    <scope>NUCLEOTIDE SEQUENCE [LARGE SCALE GENOMIC DNA]</scope>
    <source>
        <strain evidence="1 2">154</strain>
    </source>
</reference>
<gene>
    <name evidence="1" type="ORF">PaelaDRAFT_3208</name>
</gene>
<protein>
    <submittedName>
        <fullName evidence="1">Uncharacterized protein</fullName>
    </submittedName>
</protein>
<sequence length="70" mass="8185">MREIIVMARFFGSSYFVQNFTRVTSFVTNPGVFLLDLEEEYNLESPLFIRPQAGMLLISQMMNSRRSFPI</sequence>
<dbReference type="Proteomes" id="UP000003891">
    <property type="component" value="Unassembled WGS sequence"/>
</dbReference>
<dbReference type="EMBL" id="AGIP01000006">
    <property type="protein sequence ID" value="EHB64094.1"/>
    <property type="molecule type" value="Genomic_DNA"/>
</dbReference>
<dbReference type="AlphaFoldDB" id="G4HG83"/>